<sequence length="394" mass="43803">MVYFNFSEGSVERGVSGRFVSSIAGGVECQAFIPNPLPPDPPLQIDSKLQRRINEAMLALGRLDAISTLLPDAHLFLYSYVRKEAVMSSQIEGTQSSLSDLMLYEMEGQPGVPLDDVQEVSCYVGALSLGLQRIGEGHPITYRLLTELHQALMTSGRGISRGPGEFRKNQVWIGGHRPDEATFVPPTADQLADCWGELEKFINDVPEATDPLIKAALVHVQFETIHPFMDGNGRLGRLLIPLILVEAGVLHQPLLYLSLFFKKYRQTYYDRLQQVRTSGDWENWLLFFVDAVSATAAQAVSTAQKLNQLRAAHKMTIQGLGRMSGSAGLILDAFFEHPIASIARLVQSTQLTPATIARVLERLEALGMVREMTGQKRNRIYAYSDYIEILNQDP</sequence>
<feature type="transmembrane region" description="Helical" evidence="5">
    <location>
        <begin position="238"/>
        <end position="261"/>
    </location>
</feature>
<keyword evidence="1" id="KW-0548">Nucleotidyltransferase</keyword>
<dbReference type="Gene3D" id="1.10.3290.10">
    <property type="entry name" value="Fido-like domain"/>
    <property type="match status" value="1"/>
</dbReference>
<dbReference type="PANTHER" id="PTHR13504">
    <property type="entry name" value="FIDO DOMAIN-CONTAINING PROTEIN DDB_G0283145"/>
    <property type="match status" value="1"/>
</dbReference>
<feature type="binding site" evidence="2">
    <location>
        <position position="92"/>
    </location>
    <ligand>
        <name>ATP</name>
        <dbReference type="ChEBI" id="CHEBI:30616"/>
    </ligand>
</feature>
<keyword evidence="5" id="KW-0812">Transmembrane</keyword>
<evidence type="ECO:0000256" key="5">
    <source>
        <dbReference type="SAM" id="Phobius"/>
    </source>
</evidence>
<dbReference type="Gene3D" id="1.10.10.10">
    <property type="entry name" value="Winged helix-like DNA-binding domain superfamily/Winged helix DNA-binding domain"/>
    <property type="match status" value="1"/>
</dbReference>
<dbReference type="GO" id="GO:0070733">
    <property type="term" value="F:AMPylase activity"/>
    <property type="evidence" value="ECO:0007669"/>
    <property type="project" value="UniProtKB-UniRule"/>
</dbReference>
<dbReference type="InterPro" id="IPR025758">
    <property type="entry name" value="Fic/DOC_N"/>
</dbReference>
<dbReference type="SUPFAM" id="SSF140931">
    <property type="entry name" value="Fic-like"/>
    <property type="match status" value="1"/>
</dbReference>
<comment type="catalytic activity">
    <reaction evidence="1">
        <text>L-tyrosyl-[protein] + ATP = O-(5'-adenylyl)-L-tyrosyl-[protein] + diphosphate</text>
        <dbReference type="Rhea" id="RHEA:54288"/>
        <dbReference type="Rhea" id="RHEA-COMP:10136"/>
        <dbReference type="Rhea" id="RHEA-COMP:13846"/>
        <dbReference type="ChEBI" id="CHEBI:30616"/>
        <dbReference type="ChEBI" id="CHEBI:33019"/>
        <dbReference type="ChEBI" id="CHEBI:46858"/>
        <dbReference type="ChEBI" id="CHEBI:83624"/>
        <dbReference type="EC" id="2.7.7.108"/>
    </reaction>
</comment>
<proteinExistence type="predicted"/>
<comment type="subunit">
    <text evidence="1">Homodimer.</text>
</comment>
<protein>
    <recommendedName>
        <fullName evidence="1">Protein adenylyltransferase</fullName>
        <ecNumber evidence="1">2.7.7.108</ecNumber>
    </recommendedName>
    <alternativeName>
        <fullName evidence="1">AMPylator</fullName>
    </alternativeName>
</protein>
<feature type="binding site" evidence="2">
    <location>
        <begin position="231"/>
        <end position="237"/>
    </location>
    <ligand>
        <name>ATP</name>
        <dbReference type="ChEBI" id="CHEBI:30616"/>
    </ligand>
</feature>
<feature type="binding site" evidence="4">
    <location>
        <begin position="230"/>
        <end position="237"/>
    </location>
    <ligand>
        <name>ATP</name>
        <dbReference type="ChEBI" id="CHEBI:30616"/>
    </ligand>
</feature>
<feature type="active site" evidence="3">
    <location>
        <position position="226"/>
    </location>
</feature>
<dbReference type="Pfam" id="PF13784">
    <property type="entry name" value="Fic_N"/>
    <property type="match status" value="1"/>
</dbReference>
<organism evidence="7 8">
    <name type="scientific">Marinobacterium nitratireducens</name>
    <dbReference type="NCBI Taxonomy" id="518897"/>
    <lineage>
        <taxon>Bacteria</taxon>
        <taxon>Pseudomonadati</taxon>
        <taxon>Pseudomonadota</taxon>
        <taxon>Gammaproteobacteria</taxon>
        <taxon>Oceanospirillales</taxon>
        <taxon>Oceanospirillaceae</taxon>
        <taxon>Marinobacterium</taxon>
    </lineage>
</organism>
<feature type="binding site" evidence="2">
    <location>
        <position position="226"/>
    </location>
    <ligand>
        <name>ATP</name>
        <dbReference type="ChEBI" id="CHEBI:30616"/>
    </ligand>
</feature>
<keyword evidence="1 2" id="KW-0547">Nucleotide-binding</keyword>
<dbReference type="InterPro" id="IPR036388">
    <property type="entry name" value="WH-like_DNA-bd_sf"/>
</dbReference>
<dbReference type="InterPro" id="IPR036390">
    <property type="entry name" value="WH_DNA-bd_sf"/>
</dbReference>
<evidence type="ECO:0000256" key="2">
    <source>
        <dbReference type="PIRSR" id="PIRSR038925-1"/>
    </source>
</evidence>
<comment type="function">
    <text evidence="1">Adenylyltransferase that mediates the addition of adenosine 5'-monophosphate (AMP) to specific residues of target proteins.</text>
</comment>
<dbReference type="PROSITE" id="PS51459">
    <property type="entry name" value="FIDO"/>
    <property type="match status" value="1"/>
</dbReference>
<dbReference type="AlphaFoldDB" id="A0A917ZFB1"/>
<keyword evidence="1 2" id="KW-0067">ATP-binding</keyword>
<gene>
    <name evidence="7" type="ORF">GCM10011348_22110</name>
</gene>
<dbReference type="InterPro" id="IPR036597">
    <property type="entry name" value="Fido-like_dom_sf"/>
</dbReference>
<dbReference type="Proteomes" id="UP000599578">
    <property type="component" value="Unassembled WGS sequence"/>
</dbReference>
<evidence type="ECO:0000256" key="3">
    <source>
        <dbReference type="PIRSR" id="PIRSR640198-1"/>
    </source>
</evidence>
<evidence type="ECO:0000313" key="8">
    <source>
        <dbReference type="Proteomes" id="UP000599578"/>
    </source>
</evidence>
<evidence type="ECO:0000313" key="7">
    <source>
        <dbReference type="EMBL" id="GGO81940.1"/>
    </source>
</evidence>
<dbReference type="GO" id="GO:0042803">
    <property type="term" value="F:protein homodimerization activity"/>
    <property type="evidence" value="ECO:0007669"/>
    <property type="project" value="UniProtKB-UniRule"/>
</dbReference>
<evidence type="ECO:0000256" key="4">
    <source>
        <dbReference type="PIRSR" id="PIRSR640198-2"/>
    </source>
</evidence>
<keyword evidence="8" id="KW-1185">Reference proteome</keyword>
<dbReference type="EMBL" id="BMLT01000005">
    <property type="protein sequence ID" value="GGO81940.1"/>
    <property type="molecule type" value="Genomic_DNA"/>
</dbReference>
<keyword evidence="1" id="KW-0808">Transferase</keyword>
<dbReference type="EC" id="2.7.7.108" evidence="1"/>
<keyword evidence="5" id="KW-0472">Membrane</keyword>
<dbReference type="Pfam" id="PF02661">
    <property type="entry name" value="Fic"/>
    <property type="match status" value="1"/>
</dbReference>
<feature type="binding site" evidence="4">
    <location>
        <begin position="268"/>
        <end position="269"/>
    </location>
    <ligand>
        <name>ATP</name>
        <dbReference type="ChEBI" id="CHEBI:30616"/>
    </ligand>
</feature>
<comment type="caution">
    <text evidence="7">The sequence shown here is derived from an EMBL/GenBank/DDBJ whole genome shotgun (WGS) entry which is preliminary data.</text>
</comment>
<feature type="binding site" evidence="2">
    <location>
        <position position="268"/>
    </location>
    <ligand>
        <name>ATP</name>
        <dbReference type="ChEBI" id="CHEBI:30616"/>
    </ligand>
</feature>
<dbReference type="InterPro" id="IPR026287">
    <property type="entry name" value="SoFic-like"/>
</dbReference>
<dbReference type="InterPro" id="IPR040198">
    <property type="entry name" value="Fido_containing"/>
</dbReference>
<evidence type="ECO:0000256" key="1">
    <source>
        <dbReference type="PIRNR" id="PIRNR038925"/>
    </source>
</evidence>
<keyword evidence="5" id="KW-1133">Transmembrane helix</keyword>
<dbReference type="GO" id="GO:0000287">
    <property type="term" value="F:magnesium ion binding"/>
    <property type="evidence" value="ECO:0007669"/>
    <property type="project" value="UniProtKB-UniRule"/>
</dbReference>
<dbReference type="PIRSF" id="PIRSF038925">
    <property type="entry name" value="AMP-prot_trans"/>
    <property type="match status" value="1"/>
</dbReference>
<evidence type="ECO:0000259" key="6">
    <source>
        <dbReference type="PROSITE" id="PS51459"/>
    </source>
</evidence>
<dbReference type="SUPFAM" id="SSF46785">
    <property type="entry name" value="Winged helix' DNA-binding domain"/>
    <property type="match status" value="1"/>
</dbReference>
<dbReference type="InterPro" id="IPR003812">
    <property type="entry name" value="Fido"/>
</dbReference>
<name>A0A917ZFB1_9GAMM</name>
<comment type="catalytic activity">
    <reaction evidence="1">
        <text>L-threonyl-[protein] + ATP = 3-O-(5'-adenylyl)-L-threonyl-[protein] + diphosphate</text>
        <dbReference type="Rhea" id="RHEA:54292"/>
        <dbReference type="Rhea" id="RHEA-COMP:11060"/>
        <dbReference type="Rhea" id="RHEA-COMP:13847"/>
        <dbReference type="ChEBI" id="CHEBI:30013"/>
        <dbReference type="ChEBI" id="CHEBI:30616"/>
        <dbReference type="ChEBI" id="CHEBI:33019"/>
        <dbReference type="ChEBI" id="CHEBI:138113"/>
        <dbReference type="EC" id="2.7.7.108"/>
    </reaction>
</comment>
<accession>A0A917ZFB1</accession>
<feature type="domain" description="Fido" evidence="6">
    <location>
        <begin position="140"/>
        <end position="290"/>
    </location>
</feature>
<dbReference type="PANTHER" id="PTHR13504:SF38">
    <property type="entry name" value="FIDO DOMAIN-CONTAINING PROTEIN"/>
    <property type="match status" value="1"/>
</dbReference>
<reference evidence="7 8" key="1">
    <citation type="journal article" date="2014" name="Int. J. Syst. Evol. Microbiol.">
        <title>Complete genome sequence of Corynebacterium casei LMG S-19264T (=DSM 44701T), isolated from a smear-ripened cheese.</title>
        <authorList>
            <consortium name="US DOE Joint Genome Institute (JGI-PGF)"/>
            <person name="Walter F."/>
            <person name="Albersmeier A."/>
            <person name="Kalinowski J."/>
            <person name="Ruckert C."/>
        </authorList>
    </citation>
    <scope>NUCLEOTIDE SEQUENCE [LARGE SCALE GENOMIC DNA]</scope>
    <source>
        <strain evidence="7 8">CGMCC 1.7286</strain>
    </source>
</reference>
<dbReference type="GO" id="GO:0005524">
    <property type="term" value="F:ATP binding"/>
    <property type="evidence" value="ECO:0007669"/>
    <property type="project" value="UniProtKB-UniRule"/>
</dbReference>